<evidence type="ECO:0000313" key="2">
    <source>
        <dbReference type="Proteomes" id="UP000011991"/>
    </source>
</evidence>
<comment type="caution">
    <text evidence="1">The sequence shown here is derived from an EMBL/GenBank/DDBJ whole genome shotgun (WGS) entry which is preliminary data.</text>
</comment>
<dbReference type="EMBL" id="ANOG01000249">
    <property type="protein sequence ID" value="EMI21397.1"/>
    <property type="molecule type" value="Genomic_DNA"/>
</dbReference>
<sequence length="48" mass="5334">MLQRMQGTLRCEDILSFGATDTDCHATHCHHGDQQILPESHAAKASDR</sequence>
<accession>M5S168</accession>
<dbReference type="AlphaFoldDB" id="M5S168"/>
<protein>
    <submittedName>
        <fullName evidence="1">Uncharacterized protein</fullName>
    </submittedName>
</protein>
<organism evidence="1 2">
    <name type="scientific">Rhodopirellula maiorica SM1</name>
    <dbReference type="NCBI Taxonomy" id="1265738"/>
    <lineage>
        <taxon>Bacteria</taxon>
        <taxon>Pseudomonadati</taxon>
        <taxon>Planctomycetota</taxon>
        <taxon>Planctomycetia</taxon>
        <taxon>Pirellulales</taxon>
        <taxon>Pirellulaceae</taxon>
        <taxon>Novipirellula</taxon>
    </lineage>
</organism>
<gene>
    <name evidence="1" type="ORF">RMSM_01639</name>
</gene>
<reference evidence="1 2" key="1">
    <citation type="journal article" date="2013" name="Mar. Genomics">
        <title>Expression of sulfatases in Rhodopirellula baltica and the diversity of sulfatases in the genus Rhodopirellula.</title>
        <authorList>
            <person name="Wegner C.E."/>
            <person name="Richter-Heitmann T."/>
            <person name="Klindworth A."/>
            <person name="Klockow C."/>
            <person name="Richter M."/>
            <person name="Achstetter T."/>
            <person name="Glockner F.O."/>
            <person name="Harder J."/>
        </authorList>
    </citation>
    <scope>NUCLEOTIDE SEQUENCE [LARGE SCALE GENOMIC DNA]</scope>
    <source>
        <strain evidence="1 2">SM1</strain>
    </source>
</reference>
<evidence type="ECO:0000313" key="1">
    <source>
        <dbReference type="EMBL" id="EMI21397.1"/>
    </source>
</evidence>
<keyword evidence="2" id="KW-1185">Reference proteome</keyword>
<proteinExistence type="predicted"/>
<name>M5S168_9BACT</name>
<dbReference type="Proteomes" id="UP000011991">
    <property type="component" value="Unassembled WGS sequence"/>
</dbReference>